<evidence type="ECO:0000256" key="2">
    <source>
        <dbReference type="ARBA" id="ARBA00022692"/>
    </source>
</evidence>
<dbReference type="PANTHER" id="PTHR43243">
    <property type="entry name" value="INNER MEMBRANE TRANSPORTER YGJI-RELATED"/>
    <property type="match status" value="1"/>
</dbReference>
<evidence type="ECO:0000256" key="1">
    <source>
        <dbReference type="ARBA" id="ARBA00004141"/>
    </source>
</evidence>
<feature type="transmembrane region" description="Helical" evidence="5">
    <location>
        <begin position="128"/>
        <end position="154"/>
    </location>
</feature>
<feature type="transmembrane region" description="Helical" evidence="5">
    <location>
        <begin position="389"/>
        <end position="409"/>
    </location>
</feature>
<comment type="caution">
    <text evidence="6">The sequence shown here is derived from an EMBL/GenBank/DDBJ whole genome shotgun (WGS) entry which is preliminary data.</text>
</comment>
<dbReference type="InterPro" id="IPR002293">
    <property type="entry name" value="AA/rel_permease1"/>
</dbReference>
<feature type="transmembrane region" description="Helical" evidence="5">
    <location>
        <begin position="415"/>
        <end position="433"/>
    </location>
</feature>
<feature type="transmembrane region" description="Helical" evidence="5">
    <location>
        <begin position="195"/>
        <end position="214"/>
    </location>
</feature>
<dbReference type="OrthoDB" id="1718410at2759"/>
<keyword evidence="4 5" id="KW-0472">Membrane</keyword>
<feature type="transmembrane region" description="Helical" evidence="5">
    <location>
        <begin position="166"/>
        <end position="183"/>
    </location>
</feature>
<organism evidence="6 7">
    <name type="scientific">Triparma laevis f. longispina</name>
    <dbReference type="NCBI Taxonomy" id="1714387"/>
    <lineage>
        <taxon>Eukaryota</taxon>
        <taxon>Sar</taxon>
        <taxon>Stramenopiles</taxon>
        <taxon>Ochrophyta</taxon>
        <taxon>Bolidophyceae</taxon>
        <taxon>Parmales</taxon>
        <taxon>Triparmaceae</taxon>
        <taxon>Triparma</taxon>
    </lineage>
</organism>
<keyword evidence="7" id="KW-1185">Reference proteome</keyword>
<evidence type="ECO:0000313" key="7">
    <source>
        <dbReference type="Proteomes" id="UP001165122"/>
    </source>
</evidence>
<protein>
    <submittedName>
        <fullName evidence="6">Uncharacterized protein</fullName>
    </submittedName>
</protein>
<dbReference type="GO" id="GO:0016020">
    <property type="term" value="C:membrane"/>
    <property type="evidence" value="ECO:0007669"/>
    <property type="project" value="UniProtKB-SubCell"/>
</dbReference>
<keyword evidence="2 5" id="KW-0812">Transmembrane</keyword>
<reference evidence="7" key="1">
    <citation type="journal article" date="2023" name="Commun. Biol.">
        <title>Genome analysis of Parmales, the sister group of diatoms, reveals the evolutionary specialization of diatoms from phago-mixotrophs to photoautotrophs.</title>
        <authorList>
            <person name="Ban H."/>
            <person name="Sato S."/>
            <person name="Yoshikawa S."/>
            <person name="Yamada K."/>
            <person name="Nakamura Y."/>
            <person name="Ichinomiya M."/>
            <person name="Sato N."/>
            <person name="Blanc-Mathieu R."/>
            <person name="Endo H."/>
            <person name="Kuwata A."/>
            <person name="Ogata H."/>
        </authorList>
    </citation>
    <scope>NUCLEOTIDE SEQUENCE [LARGE SCALE GENOMIC DNA]</scope>
    <source>
        <strain evidence="7">NIES 3700</strain>
    </source>
</reference>
<dbReference type="PANTHER" id="PTHR43243:SF11">
    <property type="entry name" value="AMINO ACID PERMEASE_ SLC12A DOMAIN-CONTAINING PROTEIN"/>
    <property type="match status" value="1"/>
</dbReference>
<feature type="transmembrane region" description="Helical" evidence="5">
    <location>
        <begin position="71"/>
        <end position="99"/>
    </location>
</feature>
<dbReference type="Gene3D" id="1.20.1740.10">
    <property type="entry name" value="Amino acid/polyamine transporter I"/>
    <property type="match status" value="1"/>
</dbReference>
<dbReference type="Proteomes" id="UP001165122">
    <property type="component" value="Unassembled WGS sequence"/>
</dbReference>
<evidence type="ECO:0000256" key="3">
    <source>
        <dbReference type="ARBA" id="ARBA00022989"/>
    </source>
</evidence>
<feature type="transmembrane region" description="Helical" evidence="5">
    <location>
        <begin position="242"/>
        <end position="260"/>
    </location>
</feature>
<comment type="subcellular location">
    <subcellularLocation>
        <location evidence="1">Membrane</location>
        <topology evidence="1">Multi-pass membrane protein</topology>
    </subcellularLocation>
</comment>
<feature type="transmembrane region" description="Helical" evidence="5">
    <location>
        <begin position="341"/>
        <end position="368"/>
    </location>
</feature>
<accession>A0A9W7AG40</accession>
<proteinExistence type="predicted"/>
<evidence type="ECO:0000256" key="5">
    <source>
        <dbReference type="SAM" id="Phobius"/>
    </source>
</evidence>
<keyword evidence="3 5" id="KW-1133">Transmembrane helix</keyword>
<evidence type="ECO:0000256" key="4">
    <source>
        <dbReference type="ARBA" id="ARBA00023136"/>
    </source>
</evidence>
<dbReference type="AlphaFoldDB" id="A0A9W7AG40"/>
<dbReference type="EMBL" id="BRXW01000613">
    <property type="protein sequence ID" value="GMH69961.1"/>
    <property type="molecule type" value="Genomic_DNA"/>
</dbReference>
<name>A0A9W7AG40_9STRA</name>
<dbReference type="GO" id="GO:0015171">
    <property type="term" value="F:amino acid transmembrane transporter activity"/>
    <property type="evidence" value="ECO:0007669"/>
    <property type="project" value="TreeGrafter"/>
</dbReference>
<gene>
    <name evidence="6" type="ORF">TrLO_g14446</name>
</gene>
<feature type="transmembrane region" description="Helical" evidence="5">
    <location>
        <begin position="281"/>
        <end position="303"/>
    </location>
</feature>
<evidence type="ECO:0000313" key="6">
    <source>
        <dbReference type="EMBL" id="GMH69961.1"/>
    </source>
</evidence>
<sequence length="715" mass="79365">MCRGQYREFYVNEAGEKHDFPGYGTYSVHARPPSPRLRALSASLSSPPPHKLLTELEATSISGNDILSSSFYVSGLVTLSAGKLAPLCLLLVAAVLYLFREIYAETVTALPCNGGTYNVLLNCTSKQFASMAACFAIIAYITTGVVSALTAVAYLQTLIPSIDLESSTILLLFLFFLLTNYGISESAYVAKTIFIIHVATLTLLCFFGILFMAFSEENELEYNFNTEYPRVNVAGEEMNGSFYTAIFYGFSSAMLGVSGFETSSQFIEEQAEGVFVKTLRNMWRGVMIFNPLLSLISFAALPIDVITVNKDTVLAGTAEIIGHWIRKSLDFPEHFQVGEIFSFWVSIDAFVVLAGAVLTSYVGINGLIRRMAMDRCLPQILLYKNPYTNTDSLILFGFFALCVSQVILLDCDVEALGGVYCYAFLSVMSIFAFGNMILKVKRPSLPRIHKTSWLASIAGFFSVITALLGNILGKPELLTYFFVYFIVIGVLVLSMFNRVNILRVILFVLREMGVEEDEWEREPEVLGTIAPTRSPKWWWDRGAASVVAISSAPSASDSPDKTIDLETANLLQPKSSPQKSQNSKRKSCFKSVVATLSNVRDVPFIFFAKHDDLYVINKAVLYVQKNEQTSKLIIVHCKEGEGDTKVLSEHVKLIDVLYPKIKVSLLVVEGGFGIGMVEWLSRELGVPVNAMFITCPDKDFTMKIQELRGMRIITY</sequence>
<feature type="transmembrane region" description="Helical" evidence="5">
    <location>
        <begin position="478"/>
        <end position="496"/>
    </location>
</feature>
<dbReference type="Pfam" id="PF13520">
    <property type="entry name" value="AA_permease_2"/>
    <property type="match status" value="1"/>
</dbReference>
<feature type="transmembrane region" description="Helical" evidence="5">
    <location>
        <begin position="453"/>
        <end position="472"/>
    </location>
</feature>